<feature type="compositionally biased region" description="Low complexity" evidence="1">
    <location>
        <begin position="127"/>
        <end position="141"/>
    </location>
</feature>
<dbReference type="Proteomes" id="UP001530400">
    <property type="component" value="Unassembled WGS sequence"/>
</dbReference>
<name>A0ABD3QKJ2_9STRA</name>
<feature type="compositionally biased region" description="Low complexity" evidence="1">
    <location>
        <begin position="190"/>
        <end position="202"/>
    </location>
</feature>
<evidence type="ECO:0000313" key="3">
    <source>
        <dbReference type="Proteomes" id="UP001530400"/>
    </source>
</evidence>
<reference evidence="2 3" key="1">
    <citation type="submission" date="2024-10" db="EMBL/GenBank/DDBJ databases">
        <title>Updated reference genomes for cyclostephanoid diatoms.</title>
        <authorList>
            <person name="Roberts W.R."/>
            <person name="Alverson A.J."/>
        </authorList>
    </citation>
    <scope>NUCLEOTIDE SEQUENCE [LARGE SCALE GENOMIC DNA]</scope>
    <source>
        <strain evidence="2 3">AJA010-31</strain>
    </source>
</reference>
<organism evidence="2 3">
    <name type="scientific">Cyclotella atomus</name>
    <dbReference type="NCBI Taxonomy" id="382360"/>
    <lineage>
        <taxon>Eukaryota</taxon>
        <taxon>Sar</taxon>
        <taxon>Stramenopiles</taxon>
        <taxon>Ochrophyta</taxon>
        <taxon>Bacillariophyta</taxon>
        <taxon>Coscinodiscophyceae</taxon>
        <taxon>Thalassiosirophycidae</taxon>
        <taxon>Stephanodiscales</taxon>
        <taxon>Stephanodiscaceae</taxon>
        <taxon>Cyclotella</taxon>
    </lineage>
</organism>
<protein>
    <submittedName>
        <fullName evidence="2">Uncharacterized protein</fullName>
    </submittedName>
</protein>
<evidence type="ECO:0000313" key="2">
    <source>
        <dbReference type="EMBL" id="KAL3798240.1"/>
    </source>
</evidence>
<evidence type="ECO:0000256" key="1">
    <source>
        <dbReference type="SAM" id="MobiDB-lite"/>
    </source>
</evidence>
<dbReference type="InterPro" id="IPR036770">
    <property type="entry name" value="Ankyrin_rpt-contain_sf"/>
</dbReference>
<accession>A0ABD3QKJ2</accession>
<dbReference type="AlphaFoldDB" id="A0ABD3QKJ2"/>
<feature type="compositionally biased region" description="Low complexity" evidence="1">
    <location>
        <begin position="107"/>
        <end position="116"/>
    </location>
</feature>
<feature type="compositionally biased region" description="Low complexity" evidence="1">
    <location>
        <begin position="254"/>
        <end position="265"/>
    </location>
</feature>
<feature type="compositionally biased region" description="Polar residues" evidence="1">
    <location>
        <begin position="276"/>
        <end position="285"/>
    </location>
</feature>
<dbReference type="Gene3D" id="1.25.40.20">
    <property type="entry name" value="Ankyrin repeat-containing domain"/>
    <property type="match status" value="1"/>
</dbReference>
<feature type="compositionally biased region" description="Basic and acidic residues" evidence="1">
    <location>
        <begin position="289"/>
        <end position="300"/>
    </location>
</feature>
<comment type="caution">
    <text evidence="2">The sequence shown here is derived from an EMBL/GenBank/DDBJ whole genome shotgun (WGS) entry which is preliminary data.</text>
</comment>
<proteinExistence type="predicted"/>
<feature type="compositionally biased region" description="Low complexity" evidence="1">
    <location>
        <begin position="149"/>
        <end position="167"/>
    </location>
</feature>
<feature type="compositionally biased region" description="Low complexity" evidence="1">
    <location>
        <begin position="346"/>
        <end position="357"/>
    </location>
</feature>
<sequence length="633" mass="69288">MTTRAPVSLPSYTIGTVAQPHHFDGSATREQAAQSAAELRVGDAAFIKRSDLKWTYAVVTERNVAESEGKECVTLRFEVDAAKNRKSFPEAQWGKYIRVIRQEPADQDAASAAPSKASRKKDDSSVRSKGSVKSVKGAIKSLVGKKEAPAAVAEPAVEEPAAAAAVAEAEKEPAEPEPAAAAAEEPKPEAQPQAQPEPQPAAIETKPSTGWLSGFFGGSPKPSAKEAVATPADEKKEDATPAEPVEETVETKEAPQPIQTAPTTPVHAPVKVATTPGASIGTSVLTPVDTRDDKSSKENYPEASEQLTMPKTFLPSPGASSIKSNTSIKRNPSSILKFKFGNKKAAPTTPLAPASPAVSIKSPPTSPSATPQTPKGKEWFDPEASECDYDKNPTDLFQALEAREFEYAFEMYEQSNEQFTKDCKTWVIAKGLQKGQALRFRALPLHAAIVFDAPDELIIKILRAYPKASRGRDVKGRLPIHLAFEHQTSDQVIALIIDAFPKGFFAKDKKEMTPLDHVNGNTTRSYMARFIPQIIAAKIEEEREKWNIEANMLLEHQKATLQNDEEFMADVIQHVQEEVEAHNMSKIELLEANYQKEIELLKKKHDSETQALLEGFEVKLNFERKLNKLKVKQ</sequence>
<gene>
    <name evidence="2" type="ORF">ACHAWO_008657</name>
</gene>
<feature type="compositionally biased region" description="Polar residues" evidence="1">
    <location>
        <begin position="318"/>
        <end position="328"/>
    </location>
</feature>
<keyword evidence="3" id="KW-1185">Reference proteome</keyword>
<dbReference type="EMBL" id="JALLPJ020000225">
    <property type="protein sequence ID" value="KAL3798240.1"/>
    <property type="molecule type" value="Genomic_DNA"/>
</dbReference>
<feature type="region of interest" description="Disordered" evidence="1">
    <location>
        <begin position="346"/>
        <end position="386"/>
    </location>
</feature>
<feature type="region of interest" description="Disordered" evidence="1">
    <location>
        <begin position="105"/>
        <end position="328"/>
    </location>
</feature>